<keyword evidence="4" id="KW-0521">NADP</keyword>
<dbReference type="EMBL" id="JADMKU010000007">
    <property type="protein sequence ID" value="MBR9651416.1"/>
    <property type="molecule type" value="Genomic_DNA"/>
</dbReference>
<dbReference type="Proteomes" id="UP001195941">
    <property type="component" value="Unassembled WGS sequence"/>
</dbReference>
<comment type="cofactor">
    <cofactor evidence="1">
        <name>FMN</name>
        <dbReference type="ChEBI" id="CHEBI:58210"/>
    </cofactor>
</comment>
<organism evidence="7 8">
    <name type="scientific">Thalassovita aquimarina</name>
    <dbReference type="NCBI Taxonomy" id="2785917"/>
    <lineage>
        <taxon>Bacteria</taxon>
        <taxon>Pseudomonadati</taxon>
        <taxon>Pseudomonadota</taxon>
        <taxon>Alphaproteobacteria</taxon>
        <taxon>Rhodobacterales</taxon>
        <taxon>Roseobacteraceae</taxon>
        <taxon>Thalassovita</taxon>
    </lineage>
</organism>
<accession>A0ABS5HRH3</accession>
<evidence type="ECO:0000313" key="8">
    <source>
        <dbReference type="Proteomes" id="UP001195941"/>
    </source>
</evidence>
<evidence type="ECO:0000256" key="4">
    <source>
        <dbReference type="ARBA" id="ARBA00022857"/>
    </source>
</evidence>
<feature type="domain" description="NADH:flavin oxidoreductase/NADH oxidase N-terminal" evidence="6">
    <location>
        <begin position="13"/>
        <end position="354"/>
    </location>
</feature>
<dbReference type="CDD" id="cd02932">
    <property type="entry name" value="OYE_YqiM_FMN"/>
    <property type="match status" value="1"/>
</dbReference>
<reference evidence="7 8" key="1">
    <citation type="journal article" date="2021" name="Arch. Microbiol.">
        <title>Thalassobius aquimarinus sp. nov., isolated from the Sea of Japan seashore.</title>
        <authorList>
            <person name="Kurilenko V.V."/>
            <person name="Romanenko L.A."/>
            <person name="Chernysheva N.Y."/>
            <person name="Velansky P.V."/>
            <person name="Tekutyeva L.A."/>
            <person name="Isaeva M.P."/>
            <person name="Mikhailov V.V."/>
        </authorList>
    </citation>
    <scope>NUCLEOTIDE SEQUENCE [LARGE SCALE GENOMIC DNA]</scope>
    <source>
        <strain evidence="7 8">KMM 8518</strain>
    </source>
</reference>
<dbReference type="InterPro" id="IPR001155">
    <property type="entry name" value="OxRdtase_FMN_N"/>
</dbReference>
<evidence type="ECO:0000313" key="7">
    <source>
        <dbReference type="EMBL" id="MBR9651416.1"/>
    </source>
</evidence>
<evidence type="ECO:0000256" key="3">
    <source>
        <dbReference type="ARBA" id="ARBA00022643"/>
    </source>
</evidence>
<dbReference type="SUPFAM" id="SSF51395">
    <property type="entry name" value="FMN-linked oxidoreductases"/>
    <property type="match status" value="1"/>
</dbReference>
<sequence length="390" mass="42394">MLEDTTLTNTPTLFRPMTLRGLTLRNRIVISPMCQYTAHEGHLEDWHIVHLGRFATGGAGVVFTEATAVQKSGRITHGCAGLWDDSQIPGHARIAQFVRRNGAVPAVQLGHAGRKSGMQRPWFGNGPLNDDDFARGDMPWTPVGPSAIPVAEGWPVPHELSVSEIADLIEDYAAAARRALAAGYQIAEVHGAHGYLIHSFLSPLSNKRDDAYGGDLAGRMRLALEVTEAVRAVWPDDLPLFFRTSAVDGDPEGWTLDDTVVLARELKARGVDVMDCSSSGIAGAATAGGKQKRQPGFQVPYATRVRQDAEMAAMAVGLITHPEQAEAIVAEGRADLVAIGREALVDPSWPLHAATVLGHDVEFRTWPEQYGWWLAGRQRTSDFYQPADRD</sequence>
<dbReference type="PANTHER" id="PTHR43303:SF4">
    <property type="entry name" value="NADPH DEHYDROGENASE C23G7.10C-RELATED"/>
    <property type="match status" value="1"/>
</dbReference>
<dbReference type="InterPro" id="IPR044152">
    <property type="entry name" value="YqjM-like"/>
</dbReference>
<dbReference type="Pfam" id="PF00724">
    <property type="entry name" value="Oxidored_FMN"/>
    <property type="match status" value="1"/>
</dbReference>
<keyword evidence="2" id="KW-0285">Flavoprotein</keyword>
<comment type="caution">
    <text evidence="7">The sequence shown here is derived from an EMBL/GenBank/DDBJ whole genome shotgun (WGS) entry which is preliminary data.</text>
</comment>
<dbReference type="Gene3D" id="3.20.20.70">
    <property type="entry name" value="Aldolase class I"/>
    <property type="match status" value="1"/>
</dbReference>
<gene>
    <name evidence="7" type="ORF">IT775_09805</name>
</gene>
<evidence type="ECO:0000256" key="2">
    <source>
        <dbReference type="ARBA" id="ARBA00022630"/>
    </source>
</evidence>
<keyword evidence="3" id="KW-0288">FMN</keyword>
<evidence type="ECO:0000256" key="5">
    <source>
        <dbReference type="ARBA" id="ARBA00023002"/>
    </source>
</evidence>
<evidence type="ECO:0000259" key="6">
    <source>
        <dbReference type="Pfam" id="PF00724"/>
    </source>
</evidence>
<name>A0ABS5HRH3_9RHOB</name>
<keyword evidence="5" id="KW-0560">Oxidoreductase</keyword>
<protein>
    <submittedName>
        <fullName evidence="7">NADH:flavin oxidoreductase/NADH oxidase</fullName>
    </submittedName>
</protein>
<dbReference type="InterPro" id="IPR013785">
    <property type="entry name" value="Aldolase_TIM"/>
</dbReference>
<proteinExistence type="predicted"/>
<keyword evidence="8" id="KW-1185">Reference proteome</keyword>
<evidence type="ECO:0000256" key="1">
    <source>
        <dbReference type="ARBA" id="ARBA00001917"/>
    </source>
</evidence>
<dbReference type="PANTHER" id="PTHR43303">
    <property type="entry name" value="NADPH DEHYDROGENASE C23G7.10C-RELATED"/>
    <property type="match status" value="1"/>
</dbReference>